<reference evidence="7 8" key="1">
    <citation type="submission" date="2016-07" db="EMBL/GenBank/DDBJ databases">
        <title>Pervasive Adenine N6-methylation of Active Genes in Fungi.</title>
        <authorList>
            <consortium name="DOE Joint Genome Institute"/>
            <person name="Mondo S.J."/>
            <person name="Dannebaum R.O."/>
            <person name="Kuo R.C."/>
            <person name="Labutti K."/>
            <person name="Haridas S."/>
            <person name="Kuo A."/>
            <person name="Salamov A."/>
            <person name="Ahrendt S.R."/>
            <person name="Lipzen A."/>
            <person name="Sullivan W."/>
            <person name="Andreopoulos W.B."/>
            <person name="Clum A."/>
            <person name="Lindquist E."/>
            <person name="Daum C."/>
            <person name="Ramamoorthy G.K."/>
            <person name="Gryganskyi A."/>
            <person name="Culley D."/>
            <person name="Magnuson J.K."/>
            <person name="James T.Y."/>
            <person name="O'Malley M.A."/>
            <person name="Stajich J.E."/>
            <person name="Spatafora J.W."/>
            <person name="Visel A."/>
            <person name="Grigoriev I.V."/>
        </authorList>
    </citation>
    <scope>NUCLEOTIDE SEQUENCE [LARGE SCALE GENOMIC DNA]</scope>
    <source>
        <strain evidence="7 8">CBS 931.73</strain>
    </source>
</reference>
<dbReference type="Proteomes" id="UP000193498">
    <property type="component" value="Unassembled WGS sequence"/>
</dbReference>
<protein>
    <submittedName>
        <fullName evidence="7">Zf-DNL-domain-containing protein</fullName>
    </submittedName>
</protein>
<evidence type="ECO:0000256" key="4">
    <source>
        <dbReference type="PROSITE-ProRule" id="PRU00834"/>
    </source>
</evidence>
<evidence type="ECO:0000256" key="5">
    <source>
        <dbReference type="SAM" id="MobiDB-lite"/>
    </source>
</evidence>
<dbReference type="AlphaFoldDB" id="A0A1Y1Y6Y3"/>
<keyword evidence="1" id="KW-0479">Metal-binding</keyword>
<dbReference type="InterPro" id="IPR007853">
    <property type="entry name" value="Znf_DNL-typ"/>
</dbReference>
<dbReference type="PANTHER" id="PTHR20922:SF13">
    <property type="entry name" value="DNL-TYPE ZINC FINGER PROTEIN"/>
    <property type="match status" value="1"/>
</dbReference>
<dbReference type="GO" id="GO:0050821">
    <property type="term" value="P:protein stabilization"/>
    <property type="evidence" value="ECO:0007669"/>
    <property type="project" value="TreeGrafter"/>
</dbReference>
<dbReference type="OrthoDB" id="512667at2759"/>
<accession>A0A1Y1Y6Y3</accession>
<dbReference type="InterPro" id="IPR024158">
    <property type="entry name" value="Mt_import_TIM15"/>
</dbReference>
<evidence type="ECO:0000313" key="8">
    <source>
        <dbReference type="Proteomes" id="UP000193498"/>
    </source>
</evidence>
<evidence type="ECO:0000256" key="2">
    <source>
        <dbReference type="ARBA" id="ARBA00022771"/>
    </source>
</evidence>
<proteinExistence type="predicted"/>
<evidence type="ECO:0000259" key="6">
    <source>
        <dbReference type="PROSITE" id="PS51501"/>
    </source>
</evidence>
<dbReference type="STRING" id="1314790.A0A1Y1Y6Y3"/>
<evidence type="ECO:0000256" key="1">
    <source>
        <dbReference type="ARBA" id="ARBA00022723"/>
    </source>
</evidence>
<dbReference type="GO" id="GO:0005739">
    <property type="term" value="C:mitochondrion"/>
    <property type="evidence" value="ECO:0007669"/>
    <property type="project" value="TreeGrafter"/>
</dbReference>
<keyword evidence="3" id="KW-0862">Zinc</keyword>
<feature type="domain" description="DNL-type" evidence="6">
    <location>
        <begin position="75"/>
        <end position="170"/>
    </location>
</feature>
<dbReference type="PROSITE" id="PS51501">
    <property type="entry name" value="ZF_DNL"/>
    <property type="match status" value="1"/>
</dbReference>
<name>A0A1Y1Y6Y3_9FUNG</name>
<keyword evidence="8" id="KW-1185">Reference proteome</keyword>
<gene>
    <name evidence="7" type="ORF">K493DRAFT_315819</name>
</gene>
<dbReference type="GO" id="GO:0051087">
    <property type="term" value="F:protein-folding chaperone binding"/>
    <property type="evidence" value="ECO:0007669"/>
    <property type="project" value="TreeGrafter"/>
</dbReference>
<dbReference type="GO" id="GO:0030150">
    <property type="term" value="P:protein import into mitochondrial matrix"/>
    <property type="evidence" value="ECO:0007669"/>
    <property type="project" value="TreeGrafter"/>
</dbReference>
<organism evidence="7 8">
    <name type="scientific">Basidiobolus meristosporus CBS 931.73</name>
    <dbReference type="NCBI Taxonomy" id="1314790"/>
    <lineage>
        <taxon>Eukaryota</taxon>
        <taxon>Fungi</taxon>
        <taxon>Fungi incertae sedis</taxon>
        <taxon>Zoopagomycota</taxon>
        <taxon>Entomophthoromycotina</taxon>
        <taxon>Basidiobolomycetes</taxon>
        <taxon>Basidiobolales</taxon>
        <taxon>Basidiobolaceae</taxon>
        <taxon>Basidiobolus</taxon>
    </lineage>
</organism>
<dbReference type="GO" id="GO:0006457">
    <property type="term" value="P:protein folding"/>
    <property type="evidence" value="ECO:0007669"/>
    <property type="project" value="TreeGrafter"/>
</dbReference>
<evidence type="ECO:0000313" key="7">
    <source>
        <dbReference type="EMBL" id="ORX93772.1"/>
    </source>
</evidence>
<comment type="caution">
    <text evidence="7">The sequence shown here is derived from an EMBL/GenBank/DDBJ whole genome shotgun (WGS) entry which is preliminary data.</text>
</comment>
<dbReference type="InParanoid" id="A0A1Y1Y6Y3"/>
<dbReference type="Pfam" id="PF05180">
    <property type="entry name" value="zf-DNL"/>
    <property type="match status" value="1"/>
</dbReference>
<dbReference type="PANTHER" id="PTHR20922">
    <property type="entry name" value="DNL-TYPE ZINC FINGER PROTEIN"/>
    <property type="match status" value="1"/>
</dbReference>
<feature type="region of interest" description="Disordered" evidence="5">
    <location>
        <begin position="176"/>
        <end position="201"/>
    </location>
</feature>
<dbReference type="GO" id="GO:0008270">
    <property type="term" value="F:zinc ion binding"/>
    <property type="evidence" value="ECO:0007669"/>
    <property type="project" value="UniProtKB-KW"/>
</dbReference>
<dbReference type="EMBL" id="MCFE01000224">
    <property type="protein sequence ID" value="ORX93772.1"/>
    <property type="molecule type" value="Genomic_DNA"/>
</dbReference>
<evidence type="ECO:0000256" key="3">
    <source>
        <dbReference type="ARBA" id="ARBA00022833"/>
    </source>
</evidence>
<dbReference type="FunCoup" id="A0A1Y1Y6Y3">
    <property type="interactions" value="216"/>
</dbReference>
<sequence>MFRLYTKATAVSFSRRFLSIPLKRSYLASPPPRPLYTLLNKAPFLQPASFFHHRSCLHEQAASNNGPDSEKPEPAIPGRLLIGFTCKVCNHRQYKFMSKMAYTKGVVLIQCDGCQNRHLIADNLGWFRDGGVNVEDLMKEQGEDIQKLTSNEGSGNGMLEWLPTVLAKEEAKLHEQAQLLKESEEQEALPADPAHDGPKGK</sequence>
<keyword evidence="2 4" id="KW-0863">Zinc-finger</keyword>